<dbReference type="GeneID" id="99614173"/>
<dbReference type="AlphaFoldDB" id="A0A5P8FJL9"/>
<evidence type="ECO:0008006" key="4">
    <source>
        <dbReference type="Google" id="ProtNLM"/>
    </source>
</evidence>
<name>A0A5P8FJL9_9MICO</name>
<dbReference type="SUPFAM" id="SSF54060">
    <property type="entry name" value="His-Me finger endonucleases"/>
    <property type="match status" value="1"/>
</dbReference>
<dbReference type="Gene3D" id="3.40.1800.10">
    <property type="entry name" value="His-Me finger endonucleases"/>
    <property type="match status" value="1"/>
</dbReference>
<evidence type="ECO:0000313" key="3">
    <source>
        <dbReference type="Proteomes" id="UP000271708"/>
    </source>
</evidence>
<dbReference type="InterPro" id="IPR004211">
    <property type="entry name" value="Endonuclease_7"/>
</dbReference>
<dbReference type="InterPro" id="IPR044925">
    <property type="entry name" value="His-Me_finger_sf"/>
</dbReference>
<feature type="region of interest" description="Disordered" evidence="1">
    <location>
        <begin position="59"/>
        <end position="80"/>
    </location>
</feature>
<dbReference type="Proteomes" id="UP000271708">
    <property type="component" value="Chromosome"/>
</dbReference>
<evidence type="ECO:0000313" key="2">
    <source>
        <dbReference type="EMBL" id="QFQ29717.1"/>
    </source>
</evidence>
<sequence>MSDITVQTKSCNKCGELKPLEGFCKNRASQDGRNSRCRECVSLYNSARYTDPAYRASELQRSAARRATSPTRNARPDNPYPGYQHGLVLGEYELLAASQQGLCAICREPETAIDHHTGRPRRLAIDHDHKHCPGRFGCQQCIRGLICGRCNNGLGRFRDDPDRLRAAAKYLESFERS</sequence>
<protein>
    <recommendedName>
        <fullName evidence="4">Recombination endonuclease VII</fullName>
    </recommendedName>
</protein>
<dbReference type="RefSeq" id="WP_123091058.1">
    <property type="nucleotide sequence ID" value="NZ_CP044548.2"/>
</dbReference>
<organism evidence="2 3">
    <name type="scientific">Janibacter melonis</name>
    <dbReference type="NCBI Taxonomy" id="262209"/>
    <lineage>
        <taxon>Bacteria</taxon>
        <taxon>Bacillati</taxon>
        <taxon>Actinomycetota</taxon>
        <taxon>Actinomycetes</taxon>
        <taxon>Micrococcales</taxon>
        <taxon>Intrasporangiaceae</taxon>
        <taxon>Janibacter</taxon>
    </lineage>
</organism>
<feature type="compositionally biased region" description="Low complexity" evidence="1">
    <location>
        <begin position="61"/>
        <end position="73"/>
    </location>
</feature>
<proteinExistence type="predicted"/>
<dbReference type="InterPro" id="IPR038563">
    <property type="entry name" value="Endonuclease_7_sf"/>
</dbReference>
<dbReference type="EMBL" id="CP044548">
    <property type="protein sequence ID" value="QFQ29717.1"/>
    <property type="molecule type" value="Genomic_DNA"/>
</dbReference>
<accession>A0A5P8FJL9</accession>
<dbReference type="OrthoDB" id="581550at2"/>
<dbReference type="KEGG" id="jme:EEW87_004285"/>
<dbReference type="Pfam" id="PF02945">
    <property type="entry name" value="Endonuclease_7"/>
    <property type="match status" value="1"/>
</dbReference>
<reference evidence="2 3" key="1">
    <citation type="submission" date="2019-09" db="EMBL/GenBank/DDBJ databases">
        <title>Complete Genome Sequence of Janibacter melonis M714 with both human health impact and industrial applications.</title>
        <authorList>
            <person name="Jin M."/>
            <person name="Zhao Q.R."/>
        </authorList>
    </citation>
    <scope>NUCLEOTIDE SEQUENCE [LARGE SCALE GENOMIC DNA]</scope>
    <source>
        <strain evidence="2 3">M714</strain>
    </source>
</reference>
<evidence type="ECO:0000256" key="1">
    <source>
        <dbReference type="SAM" id="MobiDB-lite"/>
    </source>
</evidence>
<gene>
    <name evidence="2" type="ORF">EEW87_004285</name>
</gene>